<feature type="transmembrane region" description="Helical" evidence="1">
    <location>
        <begin position="57"/>
        <end position="81"/>
    </location>
</feature>
<protein>
    <submittedName>
        <fullName evidence="2">Stage III sporulation protein AD</fullName>
    </submittedName>
</protein>
<keyword evidence="1" id="KW-0812">Transmembrane</keyword>
<feature type="transmembrane region" description="Helical" evidence="1">
    <location>
        <begin position="6"/>
        <end position="21"/>
    </location>
</feature>
<evidence type="ECO:0000313" key="3">
    <source>
        <dbReference type="Proteomes" id="UP000095255"/>
    </source>
</evidence>
<keyword evidence="3" id="KW-1185">Reference proteome</keyword>
<dbReference type="NCBIfam" id="TIGR02849">
    <property type="entry name" value="spore_III_AD"/>
    <property type="match status" value="1"/>
</dbReference>
<dbReference type="Pfam" id="PF06686">
    <property type="entry name" value="SpoIIIAC"/>
    <property type="match status" value="2"/>
</dbReference>
<keyword evidence="1" id="KW-1133">Transmembrane helix</keyword>
<accession>A0A1E5L670</accession>
<dbReference type="OrthoDB" id="1682150at2"/>
<gene>
    <name evidence="2" type="ORF">BHU72_02315</name>
</gene>
<feature type="transmembrane region" description="Helical" evidence="1">
    <location>
        <begin position="28"/>
        <end position="51"/>
    </location>
</feature>
<name>A0A1E5L670_9FIRM</name>
<evidence type="ECO:0000256" key="1">
    <source>
        <dbReference type="SAM" id="Phobius"/>
    </source>
</evidence>
<dbReference type="InterPro" id="IPR025664">
    <property type="entry name" value="Spore_III_AC/AD"/>
</dbReference>
<dbReference type="InterPro" id="IPR014211">
    <property type="entry name" value="Spore_III_AD"/>
</dbReference>
<dbReference type="Proteomes" id="UP000095255">
    <property type="component" value="Unassembled WGS sequence"/>
</dbReference>
<proteinExistence type="predicted"/>
<dbReference type="AlphaFoldDB" id="A0A1E5L670"/>
<dbReference type="EMBL" id="MJAT01000012">
    <property type="protein sequence ID" value="OEH85652.1"/>
    <property type="molecule type" value="Genomic_DNA"/>
</dbReference>
<keyword evidence="1" id="KW-0472">Membrane</keyword>
<evidence type="ECO:0000313" key="2">
    <source>
        <dbReference type="EMBL" id="OEH85652.1"/>
    </source>
</evidence>
<comment type="caution">
    <text evidence="2">The sequence shown here is derived from an EMBL/GenBank/DDBJ whole genome shotgun (WGS) entry which is preliminary data.</text>
</comment>
<reference evidence="2 3" key="1">
    <citation type="submission" date="2016-09" db="EMBL/GenBank/DDBJ databases">
        <title>Desulfuribacillus arsenicus sp. nov., an obligately anaerobic, dissimilatory arsenic- and antimonate-reducing bacterium isolated from anoxic sediments.</title>
        <authorList>
            <person name="Abin C.A."/>
            <person name="Hollibaugh J.T."/>
        </authorList>
    </citation>
    <scope>NUCLEOTIDE SEQUENCE [LARGE SCALE GENOMIC DNA]</scope>
    <source>
        <strain evidence="2 3">MLFW-2</strain>
    </source>
</reference>
<sequence>MEILQIVSFGLVATILIIILKEQKPQIAFLLSIITGVSIFIFLLGKIAVIIQTIEKLAFQANIDIVFLETILKIIGIAYIAEFGAQISRDAGEGTVANKIELAGKILIMVLALPIIAVIIETVIQLLP</sequence>
<dbReference type="STRING" id="1390249.BHU72_02315"/>
<organism evidence="2 3">
    <name type="scientific">Desulfuribacillus stibiiarsenatis</name>
    <dbReference type="NCBI Taxonomy" id="1390249"/>
    <lineage>
        <taxon>Bacteria</taxon>
        <taxon>Bacillati</taxon>
        <taxon>Bacillota</taxon>
        <taxon>Desulfuribacillia</taxon>
        <taxon>Desulfuribacillales</taxon>
        <taxon>Desulfuribacillaceae</taxon>
        <taxon>Desulfuribacillus</taxon>
    </lineage>
</organism>
<feature type="transmembrane region" description="Helical" evidence="1">
    <location>
        <begin position="102"/>
        <end position="127"/>
    </location>
</feature>
<dbReference type="RefSeq" id="WP_069701736.1">
    <property type="nucleotide sequence ID" value="NZ_MJAT01000012.1"/>
</dbReference>